<dbReference type="OrthoDB" id="4377018at2"/>
<evidence type="ECO:0000259" key="1">
    <source>
        <dbReference type="Pfam" id="PF17032"/>
    </source>
</evidence>
<name>I7J4M5_9CLOT</name>
<reference evidence="2 3" key="1">
    <citation type="journal article" date="2011" name="J. Bacteriol.">
        <title>Draft genome sequence of Caloramator australicus strain RC3T, a thermoanaerobe from the Great Artesian Basin of Australia.</title>
        <authorList>
            <person name="Ogg C.D."/>
            <person name="Patel B.K.C."/>
        </authorList>
    </citation>
    <scope>NUCLEOTIDE SEQUENCE [LARGE SCALE GENOMIC DNA]</scope>
    <source>
        <strain evidence="2 3">RC3</strain>
    </source>
</reference>
<sequence>MFFIGIIGIETKQYEVKEVSNVICKKCGRMSSYKLIKQYNMFHFFFIPIFKWNIRYFLISRCCESIFEISMDYGKELERQKAPIIDDNELTELNFDYGYLKKCPNCLAEIDTHYKYCPYCGHKIY</sequence>
<gene>
    <name evidence="2" type="ORF">CAAU_0672</name>
</gene>
<evidence type="ECO:0000313" key="2">
    <source>
        <dbReference type="EMBL" id="CCJ32756.1"/>
    </source>
</evidence>
<keyword evidence="3" id="KW-1185">Reference proteome</keyword>
<organism evidence="2 3">
    <name type="scientific">Caloramator australicus RC3</name>
    <dbReference type="NCBI Taxonomy" id="857293"/>
    <lineage>
        <taxon>Bacteria</taxon>
        <taxon>Bacillati</taxon>
        <taxon>Bacillota</taxon>
        <taxon>Clostridia</taxon>
        <taxon>Eubacteriales</taxon>
        <taxon>Clostridiaceae</taxon>
        <taxon>Caloramator</taxon>
    </lineage>
</organism>
<feature type="domain" description="Zinc-ribbon 15" evidence="1">
    <location>
        <begin position="22"/>
        <end position="121"/>
    </location>
</feature>
<dbReference type="InterPro" id="IPR031493">
    <property type="entry name" value="Zinc_ribbon_15"/>
</dbReference>
<dbReference type="AlphaFoldDB" id="I7J4M5"/>
<dbReference type="PANTHER" id="PTHR36718">
    <property type="entry name" value="OS05G0435400 PROTEIN"/>
    <property type="match status" value="1"/>
</dbReference>
<dbReference type="STRING" id="857293.CAAU_0672"/>
<dbReference type="Proteomes" id="UP000007652">
    <property type="component" value="Unassembled WGS sequence"/>
</dbReference>
<dbReference type="EMBL" id="CAKP01000029">
    <property type="protein sequence ID" value="CCJ32756.1"/>
    <property type="molecule type" value="Genomic_DNA"/>
</dbReference>
<accession>I7J4M5</accession>
<dbReference type="InterPro" id="IPR053281">
    <property type="entry name" value="Double_zinc_ribbon"/>
</dbReference>
<dbReference type="Pfam" id="PF17032">
    <property type="entry name" value="Zn_ribbon_15"/>
    <property type="match status" value="1"/>
</dbReference>
<proteinExistence type="predicted"/>
<protein>
    <recommendedName>
        <fullName evidence="1">Zinc-ribbon 15 domain-containing protein</fullName>
    </recommendedName>
</protein>
<dbReference type="RefSeq" id="WP_008908032.1">
    <property type="nucleotide sequence ID" value="NZ_CAKP01000029.1"/>
</dbReference>
<dbReference type="eggNOG" id="ENOG5033H8F">
    <property type="taxonomic scope" value="Bacteria"/>
</dbReference>
<evidence type="ECO:0000313" key="3">
    <source>
        <dbReference type="Proteomes" id="UP000007652"/>
    </source>
</evidence>
<comment type="caution">
    <text evidence="2">The sequence shown here is derived from an EMBL/GenBank/DDBJ whole genome shotgun (WGS) entry which is preliminary data.</text>
</comment>
<dbReference type="PANTHER" id="PTHR36718:SF1">
    <property type="entry name" value="DOUBLE ZINC RIBBON PROTEIN MJ0416"/>
    <property type="match status" value="1"/>
</dbReference>